<feature type="transmembrane region" description="Helical" evidence="8">
    <location>
        <begin position="451"/>
        <end position="472"/>
    </location>
</feature>
<evidence type="ECO:0000256" key="8">
    <source>
        <dbReference type="SAM" id="Phobius"/>
    </source>
</evidence>
<proteinExistence type="predicted"/>
<dbReference type="PANTHER" id="PTHR43341:SF9">
    <property type="entry name" value="DICARBOXYLIC AMINO ACID PERMEASE"/>
    <property type="match status" value="1"/>
</dbReference>
<keyword evidence="5 8" id="KW-1133">Transmembrane helix</keyword>
<keyword evidence="2" id="KW-0813">Transport</keyword>
<dbReference type="OrthoDB" id="3900342at2759"/>
<dbReference type="RefSeq" id="XP_041562360.1">
    <property type="nucleotide sequence ID" value="XM_041696761.1"/>
</dbReference>
<dbReference type="GO" id="GO:0016020">
    <property type="term" value="C:membrane"/>
    <property type="evidence" value="ECO:0007669"/>
    <property type="project" value="UniProtKB-SubCell"/>
</dbReference>
<evidence type="ECO:0000313" key="10">
    <source>
        <dbReference type="EMBL" id="BCS30174.1"/>
    </source>
</evidence>
<dbReference type="GO" id="GO:0015171">
    <property type="term" value="F:amino acid transmembrane transporter activity"/>
    <property type="evidence" value="ECO:0007669"/>
    <property type="project" value="TreeGrafter"/>
</dbReference>
<dbReference type="PIRSF" id="PIRSF006060">
    <property type="entry name" value="AA_transporter"/>
    <property type="match status" value="1"/>
</dbReference>
<evidence type="ECO:0000256" key="6">
    <source>
        <dbReference type="ARBA" id="ARBA00023136"/>
    </source>
</evidence>
<feature type="compositionally biased region" description="Basic and acidic residues" evidence="7">
    <location>
        <begin position="17"/>
        <end position="31"/>
    </location>
</feature>
<reference evidence="10" key="2">
    <citation type="submission" date="2021-02" db="EMBL/GenBank/DDBJ databases">
        <title>Aspergillus puulaauensis MK2 genome sequence.</title>
        <authorList>
            <person name="Futagami T."/>
            <person name="Mori K."/>
            <person name="Kadooka C."/>
            <person name="Tanaka T."/>
        </authorList>
    </citation>
    <scope>NUCLEOTIDE SEQUENCE</scope>
    <source>
        <strain evidence="10">MK2</strain>
    </source>
</reference>
<feature type="domain" description="Amino acid permease/ SLC12A" evidence="9">
    <location>
        <begin position="47"/>
        <end position="499"/>
    </location>
</feature>
<dbReference type="GeneID" id="64980171"/>
<feature type="transmembrane region" description="Helical" evidence="8">
    <location>
        <begin position="129"/>
        <end position="150"/>
    </location>
</feature>
<evidence type="ECO:0000256" key="3">
    <source>
        <dbReference type="ARBA" id="ARBA00022692"/>
    </source>
</evidence>
<dbReference type="EMBL" id="AP024450">
    <property type="protein sequence ID" value="BCS30174.1"/>
    <property type="molecule type" value="Genomic_DNA"/>
</dbReference>
<feature type="transmembrane region" description="Helical" evidence="8">
    <location>
        <begin position="333"/>
        <end position="355"/>
    </location>
</feature>
<feature type="region of interest" description="Disordered" evidence="7">
    <location>
        <begin position="1"/>
        <end position="34"/>
    </location>
</feature>
<name>A0A7R8AS88_9EURO</name>
<feature type="transmembrane region" description="Helical" evidence="8">
    <location>
        <begin position="282"/>
        <end position="300"/>
    </location>
</feature>
<sequence length="503" mass="54696">MAQKDEIAGLESTHANTEMDTKEDETLKGTMEEQAQPELKRGFKNRHVNMFAIAGSIGTGLIIGSGEALASGGPGSILIAYIVMGMCVYTVMTAFAEMAIFAPMNKGFSGYATRFVDPALGFATGWNYFFKYSVLLANNLTATGLVIRYWREDINVGVWIAVFGVFVVALNFLPVEKFGETEFVMAIVKIIVLVGLILCCFIISLGGSPSEERIGFRYWNDPGAFAPYLAEGDLGRFVGFWSCIVQSAFMFMGCEVVGITYGEAKNPRKAIPRAVQQTIMRIAVFYIGGVIVLGTTVPYTNDLLLSANSQETSASASPFVVALKLAGIETLPAIVNACFLMFTVSFANSDIYIASRTLYGLARDKQAPAIFAKTNRWGVPVYAVIAASLFCCLAFLNVSTASGKVFGYFVSLSTVLGLINWLNIILTCYCFQQGVKAQGIARAGLPWRGPLQPYAAYVTFFVTVVVILFSGYEAFIGGFKVDKFITSYLGVVLYLFNILVFKA</sequence>
<feature type="transmembrane region" description="Helical" evidence="8">
    <location>
        <begin position="376"/>
        <end position="396"/>
    </location>
</feature>
<accession>A0A7R8AS88</accession>
<dbReference type="AlphaFoldDB" id="A0A7R8AS88"/>
<dbReference type="InterPro" id="IPR004841">
    <property type="entry name" value="AA-permease/SLC12A_dom"/>
</dbReference>
<keyword evidence="6 8" id="KW-0472">Membrane</keyword>
<evidence type="ECO:0000256" key="1">
    <source>
        <dbReference type="ARBA" id="ARBA00004141"/>
    </source>
</evidence>
<feature type="transmembrane region" description="Helical" evidence="8">
    <location>
        <begin position="48"/>
        <end position="66"/>
    </location>
</feature>
<protein>
    <recommendedName>
        <fullName evidence="9">Amino acid permease/ SLC12A domain-containing protein</fullName>
    </recommendedName>
</protein>
<feature type="transmembrane region" description="Helical" evidence="8">
    <location>
        <begin position="408"/>
        <end position="431"/>
    </location>
</feature>
<dbReference type="PANTHER" id="PTHR43341">
    <property type="entry name" value="AMINO ACID PERMEASE"/>
    <property type="match status" value="1"/>
</dbReference>
<evidence type="ECO:0000313" key="11">
    <source>
        <dbReference type="Proteomes" id="UP000654913"/>
    </source>
</evidence>
<feature type="transmembrane region" description="Helical" evidence="8">
    <location>
        <begin position="156"/>
        <end position="174"/>
    </location>
</feature>
<dbReference type="Pfam" id="PF00324">
    <property type="entry name" value="AA_permease"/>
    <property type="match status" value="1"/>
</dbReference>
<evidence type="ECO:0000256" key="7">
    <source>
        <dbReference type="SAM" id="MobiDB-lite"/>
    </source>
</evidence>
<evidence type="ECO:0000256" key="2">
    <source>
        <dbReference type="ARBA" id="ARBA00022448"/>
    </source>
</evidence>
<evidence type="ECO:0000256" key="5">
    <source>
        <dbReference type="ARBA" id="ARBA00022989"/>
    </source>
</evidence>
<keyword evidence="3 8" id="KW-0812">Transmembrane</keyword>
<dbReference type="FunFam" id="1.20.1740.10:FF:000006">
    <property type="entry name" value="General amino acid permease"/>
    <property type="match status" value="1"/>
</dbReference>
<keyword evidence="4" id="KW-0029">Amino-acid transport</keyword>
<dbReference type="Proteomes" id="UP000654913">
    <property type="component" value="Chromosome 8"/>
</dbReference>
<feature type="transmembrane region" description="Helical" evidence="8">
    <location>
        <begin position="78"/>
        <end position="101"/>
    </location>
</feature>
<feature type="transmembrane region" description="Helical" evidence="8">
    <location>
        <begin position="484"/>
        <end position="501"/>
    </location>
</feature>
<gene>
    <name evidence="10" type="ORF">APUU_80477S</name>
</gene>
<dbReference type="Gene3D" id="1.20.1740.10">
    <property type="entry name" value="Amino acid/polyamine transporter I"/>
    <property type="match status" value="1"/>
</dbReference>
<evidence type="ECO:0000259" key="9">
    <source>
        <dbReference type="Pfam" id="PF00324"/>
    </source>
</evidence>
<feature type="transmembrane region" description="Helical" evidence="8">
    <location>
        <begin position="186"/>
        <end position="207"/>
    </location>
</feature>
<reference evidence="10" key="1">
    <citation type="submission" date="2021-01" db="EMBL/GenBank/DDBJ databases">
        <authorList>
            <consortium name="Aspergillus puulaauensis MK2 genome sequencing consortium"/>
            <person name="Kazuki M."/>
            <person name="Futagami T."/>
        </authorList>
    </citation>
    <scope>NUCLEOTIDE SEQUENCE</scope>
    <source>
        <strain evidence="10">MK2</strain>
    </source>
</reference>
<feature type="transmembrane region" description="Helical" evidence="8">
    <location>
        <begin position="238"/>
        <end position="261"/>
    </location>
</feature>
<dbReference type="KEGG" id="apuu:APUU_80477S"/>
<comment type="subcellular location">
    <subcellularLocation>
        <location evidence="1">Membrane</location>
        <topology evidence="1">Multi-pass membrane protein</topology>
    </subcellularLocation>
</comment>
<evidence type="ECO:0000256" key="4">
    <source>
        <dbReference type="ARBA" id="ARBA00022970"/>
    </source>
</evidence>
<organism evidence="10 11">
    <name type="scientific">Aspergillus puulaauensis</name>
    <dbReference type="NCBI Taxonomy" id="1220207"/>
    <lineage>
        <taxon>Eukaryota</taxon>
        <taxon>Fungi</taxon>
        <taxon>Dikarya</taxon>
        <taxon>Ascomycota</taxon>
        <taxon>Pezizomycotina</taxon>
        <taxon>Eurotiomycetes</taxon>
        <taxon>Eurotiomycetidae</taxon>
        <taxon>Eurotiales</taxon>
        <taxon>Aspergillaceae</taxon>
        <taxon>Aspergillus</taxon>
    </lineage>
</organism>
<dbReference type="InterPro" id="IPR050524">
    <property type="entry name" value="APC_YAT"/>
</dbReference>
<keyword evidence="11" id="KW-1185">Reference proteome</keyword>